<dbReference type="PANTHER" id="PTHR47481">
    <property type="match status" value="1"/>
</dbReference>
<name>A0A5A7T855_CUCMM</name>
<evidence type="ECO:0000313" key="3">
    <source>
        <dbReference type="Proteomes" id="UP000321393"/>
    </source>
</evidence>
<dbReference type="AlphaFoldDB" id="A0A5A7T855"/>
<dbReference type="OrthoDB" id="1745344at2759"/>
<proteinExistence type="predicted"/>
<protein>
    <submittedName>
        <fullName evidence="2">Retrotransposon protein</fullName>
    </submittedName>
</protein>
<feature type="region of interest" description="Disordered" evidence="1">
    <location>
        <begin position="163"/>
        <end position="216"/>
    </location>
</feature>
<comment type="caution">
    <text evidence="2">The sequence shown here is derived from an EMBL/GenBank/DDBJ whole genome shotgun (WGS) entry which is preliminary data.</text>
</comment>
<gene>
    <name evidence="2" type="ORF">E6C27_scaffold270G002860</name>
</gene>
<reference evidence="2 3" key="1">
    <citation type="submission" date="2019-08" db="EMBL/GenBank/DDBJ databases">
        <title>Draft genome sequences of two oriental melons (Cucumis melo L. var makuwa).</title>
        <authorList>
            <person name="Kwon S.-Y."/>
        </authorList>
    </citation>
    <scope>NUCLEOTIDE SEQUENCE [LARGE SCALE GENOMIC DNA]</scope>
    <source>
        <strain evidence="3">cv. SW 3</strain>
        <tissue evidence="2">Leaf</tissue>
    </source>
</reference>
<dbReference type="PANTHER" id="PTHR47481:SF28">
    <property type="entry name" value="RETROTRANSPOSON COPIA-LIKE N-TERMINAL DOMAIN-CONTAINING PROTEIN"/>
    <property type="match status" value="1"/>
</dbReference>
<dbReference type="Proteomes" id="UP000321393">
    <property type="component" value="Unassembled WGS sequence"/>
</dbReference>
<feature type="compositionally biased region" description="Basic and acidic residues" evidence="1">
    <location>
        <begin position="185"/>
        <end position="216"/>
    </location>
</feature>
<accession>A0A5A7T855</accession>
<evidence type="ECO:0000313" key="2">
    <source>
        <dbReference type="EMBL" id="KAA0038396.1"/>
    </source>
</evidence>
<evidence type="ECO:0000256" key="1">
    <source>
        <dbReference type="SAM" id="MobiDB-lite"/>
    </source>
</evidence>
<organism evidence="2 3">
    <name type="scientific">Cucumis melo var. makuwa</name>
    <name type="common">Oriental melon</name>
    <dbReference type="NCBI Taxonomy" id="1194695"/>
    <lineage>
        <taxon>Eukaryota</taxon>
        <taxon>Viridiplantae</taxon>
        <taxon>Streptophyta</taxon>
        <taxon>Embryophyta</taxon>
        <taxon>Tracheophyta</taxon>
        <taxon>Spermatophyta</taxon>
        <taxon>Magnoliopsida</taxon>
        <taxon>eudicotyledons</taxon>
        <taxon>Gunneridae</taxon>
        <taxon>Pentapetalae</taxon>
        <taxon>rosids</taxon>
        <taxon>fabids</taxon>
        <taxon>Cucurbitales</taxon>
        <taxon>Cucurbitaceae</taxon>
        <taxon>Benincaseae</taxon>
        <taxon>Cucumis</taxon>
    </lineage>
</organism>
<dbReference type="EMBL" id="SSTE01018746">
    <property type="protein sequence ID" value="KAA0038396.1"/>
    <property type="molecule type" value="Genomic_DNA"/>
</dbReference>
<sequence length="216" mass="23784">MNATLSPSALPHVIGLTSSKSLWLSLEKRYSSNTRVNILDLKSSLYTIKKMSFNAFRTSIRSRSGIIFLEELHTLLISKESTIAKSSAIEAFPTAIATAQNFHTSHGSCGRGRKNGLSFFFFFLPQLSSSAYHTTAPSLTQYNFKPNLQRDFSISACGVASLTPSAGPQRHKNRATPCNNPAESEPLKMSKSDTTETKHDTMVGRERHRAGQQEIG</sequence>